<name>A0A224YMA5_9ACAR</name>
<evidence type="ECO:0000313" key="1">
    <source>
        <dbReference type="EMBL" id="MAA18075.1"/>
    </source>
</evidence>
<reference evidence="1" key="1">
    <citation type="journal article" date="2017" name="Parasit. Vectors">
        <title>Sialotranscriptomics of Rhipicephalus zambeziensis reveals intricate expression profiles of secretory proteins and suggests tight temporal transcriptional regulation during blood-feeding.</title>
        <authorList>
            <person name="de Castro M.H."/>
            <person name="de Klerk D."/>
            <person name="Pienaar R."/>
            <person name="Rees D.J.G."/>
            <person name="Mans B.J."/>
        </authorList>
    </citation>
    <scope>NUCLEOTIDE SEQUENCE</scope>
    <source>
        <tissue evidence="1">Salivary glands</tissue>
    </source>
</reference>
<organism evidence="1">
    <name type="scientific">Rhipicephalus zambeziensis</name>
    <dbReference type="NCBI Taxonomy" id="60191"/>
    <lineage>
        <taxon>Eukaryota</taxon>
        <taxon>Metazoa</taxon>
        <taxon>Ecdysozoa</taxon>
        <taxon>Arthropoda</taxon>
        <taxon>Chelicerata</taxon>
        <taxon>Arachnida</taxon>
        <taxon>Acari</taxon>
        <taxon>Parasitiformes</taxon>
        <taxon>Ixodida</taxon>
        <taxon>Ixodoidea</taxon>
        <taxon>Ixodidae</taxon>
        <taxon>Rhipicephalinae</taxon>
        <taxon>Rhipicephalus</taxon>
        <taxon>Rhipicephalus</taxon>
    </lineage>
</organism>
<sequence length="399" mass="44879">MMEQDMKTAADLQRTVRGVKGPSPLINVPGFDIVCSFRPDYMHTVLLGVVRQMTDIWCSSVGKAHYIGSARTLAEIDDRLLSQRPPLCFNRVPRSLKLRKYWKASEWEAWLLYYSLPCLKGTLAPVFLEHFALLVSAVYTLLKSHVTAEDVDCSTKKITEFVVMTQCHYGAGQMTSNMHTLLHLPKSVLLHGPLWAVSCFEFESNMGRLVNLVSSSNGIPFQILSRIFLVSNFHLLQSMASQEVKELCGRTERSKRPRLKLLGKPQALCRELSDYVMENISGVVKLEEYSRVSAEGCTIHSKKYKSTLKRDSSALKVGDEYARVENIVNISKLDGTCEVFIISAVYHIDSFEGVDHLKVAVDSGFKKIHSLSKSLRPCVSLELNGKLLFAELCNRFGSF</sequence>
<dbReference type="EMBL" id="GFPF01006929">
    <property type="protein sequence ID" value="MAA18075.1"/>
    <property type="molecule type" value="Transcribed_RNA"/>
</dbReference>
<accession>A0A224YMA5</accession>
<proteinExistence type="predicted"/>
<dbReference type="PANTHER" id="PTHR46579">
    <property type="entry name" value="F5/8 TYPE C DOMAIN-CONTAINING PROTEIN-RELATED"/>
    <property type="match status" value="1"/>
</dbReference>
<protein>
    <submittedName>
        <fullName evidence="1">Cr1-8 nvi</fullName>
    </submittedName>
</protein>
<dbReference type="PANTHER" id="PTHR46579:SF1">
    <property type="entry name" value="F5_8 TYPE C DOMAIN-CONTAINING PROTEIN"/>
    <property type="match status" value="1"/>
</dbReference>
<dbReference type="AlphaFoldDB" id="A0A224YMA5"/>